<comment type="caution">
    <text evidence="2">The sequence shown here is derived from an EMBL/GenBank/DDBJ whole genome shotgun (WGS) entry which is preliminary data.</text>
</comment>
<dbReference type="EMBL" id="JBIRPU010000009">
    <property type="protein sequence ID" value="MFI0794108.1"/>
    <property type="molecule type" value="Genomic_DNA"/>
</dbReference>
<proteinExistence type="predicted"/>
<dbReference type="RefSeq" id="WP_396680115.1">
    <property type="nucleotide sequence ID" value="NZ_JBIRPU010000009.1"/>
</dbReference>
<keyword evidence="3" id="KW-1185">Reference proteome</keyword>
<protein>
    <submittedName>
        <fullName evidence="2">Uncharacterized protein</fullName>
    </submittedName>
</protein>
<accession>A0ABW7SQ82</accession>
<evidence type="ECO:0000313" key="3">
    <source>
        <dbReference type="Proteomes" id="UP001611075"/>
    </source>
</evidence>
<gene>
    <name evidence="2" type="ORF">ACH4OY_15680</name>
</gene>
<feature type="compositionally biased region" description="Pro residues" evidence="1">
    <location>
        <begin position="15"/>
        <end position="24"/>
    </location>
</feature>
<organism evidence="2 3">
    <name type="scientific">Micromonospora rubida</name>
    <dbReference type="NCBI Taxonomy" id="2697657"/>
    <lineage>
        <taxon>Bacteria</taxon>
        <taxon>Bacillati</taxon>
        <taxon>Actinomycetota</taxon>
        <taxon>Actinomycetes</taxon>
        <taxon>Micromonosporales</taxon>
        <taxon>Micromonosporaceae</taxon>
        <taxon>Micromonospora</taxon>
    </lineage>
</organism>
<evidence type="ECO:0000313" key="2">
    <source>
        <dbReference type="EMBL" id="MFI0794108.1"/>
    </source>
</evidence>
<dbReference type="Proteomes" id="UP001611075">
    <property type="component" value="Unassembled WGS sequence"/>
</dbReference>
<sequence length="89" mass="10059">MTTNDRPSGQSQRLPAPPELPTPKPGDVLEIGGAASVQFAGNRGFRFRVIRVCPKPTYWGWMWVTGYVLDDKGQAEDRREIFVQREGLR</sequence>
<feature type="compositionally biased region" description="Polar residues" evidence="1">
    <location>
        <begin position="1"/>
        <end position="13"/>
    </location>
</feature>
<reference evidence="2 3" key="1">
    <citation type="submission" date="2024-10" db="EMBL/GenBank/DDBJ databases">
        <title>The Natural Products Discovery Center: Release of the First 8490 Sequenced Strains for Exploring Actinobacteria Biosynthetic Diversity.</title>
        <authorList>
            <person name="Kalkreuter E."/>
            <person name="Kautsar S.A."/>
            <person name="Yang D."/>
            <person name="Bader C.D."/>
            <person name="Teijaro C.N."/>
            <person name="Fluegel L."/>
            <person name="Davis C.M."/>
            <person name="Simpson J.R."/>
            <person name="Lauterbach L."/>
            <person name="Steele A.D."/>
            <person name="Gui C."/>
            <person name="Meng S."/>
            <person name="Li G."/>
            <person name="Viehrig K."/>
            <person name="Ye F."/>
            <person name="Su P."/>
            <person name="Kiefer A.F."/>
            <person name="Nichols A."/>
            <person name="Cepeda A.J."/>
            <person name="Yan W."/>
            <person name="Fan B."/>
            <person name="Jiang Y."/>
            <person name="Adhikari A."/>
            <person name="Zheng C.-J."/>
            <person name="Schuster L."/>
            <person name="Cowan T.M."/>
            <person name="Smanski M.J."/>
            <person name="Chevrette M.G."/>
            <person name="De Carvalho L.P.S."/>
            <person name="Shen B."/>
        </authorList>
    </citation>
    <scope>NUCLEOTIDE SEQUENCE [LARGE SCALE GENOMIC DNA]</scope>
    <source>
        <strain evidence="2 3">NPDC021253</strain>
    </source>
</reference>
<name>A0ABW7SQ82_9ACTN</name>
<feature type="region of interest" description="Disordered" evidence="1">
    <location>
        <begin position="1"/>
        <end position="28"/>
    </location>
</feature>
<evidence type="ECO:0000256" key="1">
    <source>
        <dbReference type="SAM" id="MobiDB-lite"/>
    </source>
</evidence>